<accession>A0A1R0Z9E3</accession>
<gene>
    <name evidence="3" type="ORF">BSK65_27375</name>
</gene>
<evidence type="ECO:0000313" key="3">
    <source>
        <dbReference type="EMBL" id="OME64722.1"/>
    </source>
</evidence>
<reference evidence="3 4" key="1">
    <citation type="submission" date="2016-11" db="EMBL/GenBank/DDBJ databases">
        <title>Paenibacillus species isolates.</title>
        <authorList>
            <person name="Beno S.M."/>
        </authorList>
    </citation>
    <scope>NUCLEOTIDE SEQUENCE [LARGE SCALE GENOMIC DNA]</scope>
    <source>
        <strain evidence="3 4">FSL H7-0443</strain>
    </source>
</reference>
<dbReference type="InterPro" id="IPR050553">
    <property type="entry name" value="Thioredoxin_ResA/DsbE_sf"/>
</dbReference>
<feature type="domain" description="Thioredoxin" evidence="2">
    <location>
        <begin position="35"/>
        <end position="172"/>
    </location>
</feature>
<dbReference type="GO" id="GO:0016491">
    <property type="term" value="F:oxidoreductase activity"/>
    <property type="evidence" value="ECO:0007669"/>
    <property type="project" value="InterPro"/>
</dbReference>
<dbReference type="GO" id="GO:0016209">
    <property type="term" value="F:antioxidant activity"/>
    <property type="evidence" value="ECO:0007669"/>
    <property type="project" value="InterPro"/>
</dbReference>
<dbReference type="InterPro" id="IPR013766">
    <property type="entry name" value="Thioredoxin_domain"/>
</dbReference>
<dbReference type="Gene3D" id="3.40.30.10">
    <property type="entry name" value="Glutaredoxin"/>
    <property type="match status" value="1"/>
</dbReference>
<dbReference type="OrthoDB" id="25753at2"/>
<dbReference type="SUPFAM" id="SSF52833">
    <property type="entry name" value="Thioredoxin-like"/>
    <property type="match status" value="1"/>
</dbReference>
<proteinExistence type="predicted"/>
<evidence type="ECO:0000256" key="1">
    <source>
        <dbReference type="ARBA" id="ARBA00023157"/>
    </source>
</evidence>
<evidence type="ECO:0000259" key="2">
    <source>
        <dbReference type="PROSITE" id="PS51352"/>
    </source>
</evidence>
<dbReference type="Pfam" id="PF00578">
    <property type="entry name" value="AhpC-TSA"/>
    <property type="match status" value="1"/>
</dbReference>
<dbReference type="InterPro" id="IPR036249">
    <property type="entry name" value="Thioredoxin-like_sf"/>
</dbReference>
<dbReference type="EMBL" id="MPTW01000025">
    <property type="protein sequence ID" value="OME64722.1"/>
    <property type="molecule type" value="Genomic_DNA"/>
</dbReference>
<dbReference type="PANTHER" id="PTHR42852">
    <property type="entry name" value="THIOL:DISULFIDE INTERCHANGE PROTEIN DSBE"/>
    <property type="match status" value="1"/>
</dbReference>
<dbReference type="AlphaFoldDB" id="A0A1R0Z9E3"/>
<dbReference type="PANTHER" id="PTHR42852:SF17">
    <property type="entry name" value="THIOREDOXIN-LIKE PROTEIN HI_1115"/>
    <property type="match status" value="1"/>
</dbReference>
<dbReference type="CDD" id="cd02966">
    <property type="entry name" value="TlpA_like_family"/>
    <property type="match status" value="1"/>
</dbReference>
<protein>
    <recommendedName>
        <fullName evidence="2">Thioredoxin domain-containing protein</fullName>
    </recommendedName>
</protein>
<dbReference type="PROSITE" id="PS51352">
    <property type="entry name" value="THIOREDOXIN_2"/>
    <property type="match status" value="1"/>
</dbReference>
<dbReference type="PROSITE" id="PS00194">
    <property type="entry name" value="THIOREDOXIN_1"/>
    <property type="match status" value="1"/>
</dbReference>
<evidence type="ECO:0000313" key="4">
    <source>
        <dbReference type="Proteomes" id="UP000187425"/>
    </source>
</evidence>
<sequence>MSMRRIIALLVIIAAVTTVVWVFSHNETRDSSERIAVGSIAPEFEATSIEGKKVRLSDFQGQIVVLNFWASWCTSCVREMPLLNDIHKSTSSQIETLFINVGESKGTVSEYLKNHSFSFPVVIDVTGKISTSFGVSALPATFIINGKGKIKEAILGEITDFPLMQIINSYTYSGIQLE</sequence>
<dbReference type="InterPro" id="IPR000866">
    <property type="entry name" value="AhpC/TSA"/>
</dbReference>
<keyword evidence="1" id="KW-1015">Disulfide bond</keyword>
<name>A0A1R0Z9E3_9BACL</name>
<comment type="caution">
    <text evidence="3">The sequence shown here is derived from an EMBL/GenBank/DDBJ whole genome shotgun (WGS) entry which is preliminary data.</text>
</comment>
<organism evidence="3 4">
    <name type="scientific">Paenibacillus odorifer</name>
    <dbReference type="NCBI Taxonomy" id="189426"/>
    <lineage>
        <taxon>Bacteria</taxon>
        <taxon>Bacillati</taxon>
        <taxon>Bacillota</taxon>
        <taxon>Bacilli</taxon>
        <taxon>Bacillales</taxon>
        <taxon>Paenibacillaceae</taxon>
        <taxon>Paenibacillus</taxon>
    </lineage>
</organism>
<dbReference type="InterPro" id="IPR017937">
    <property type="entry name" value="Thioredoxin_CS"/>
</dbReference>
<dbReference type="Proteomes" id="UP000187425">
    <property type="component" value="Unassembled WGS sequence"/>
</dbReference>